<keyword evidence="3" id="KW-1185">Reference proteome</keyword>
<feature type="region of interest" description="Disordered" evidence="1">
    <location>
        <begin position="120"/>
        <end position="148"/>
    </location>
</feature>
<evidence type="ECO:0000313" key="3">
    <source>
        <dbReference type="Proteomes" id="UP000008144"/>
    </source>
</evidence>
<reference evidence="2" key="4">
    <citation type="submission" date="2025-09" db="UniProtKB">
        <authorList>
            <consortium name="Ensembl"/>
        </authorList>
    </citation>
    <scope>IDENTIFICATION</scope>
</reference>
<accession>F6SVV3</accession>
<proteinExistence type="predicted"/>
<evidence type="ECO:0000256" key="1">
    <source>
        <dbReference type="SAM" id="MobiDB-lite"/>
    </source>
</evidence>
<evidence type="ECO:0000313" key="2">
    <source>
        <dbReference type="Ensembl" id="ENSCINP00000026905.1"/>
    </source>
</evidence>
<dbReference type="Proteomes" id="UP000008144">
    <property type="component" value="Chromosome 14"/>
</dbReference>
<dbReference type="OMA" id="GWKFHDL"/>
<dbReference type="AlphaFoldDB" id="F6SVV3"/>
<dbReference type="HOGENOM" id="CLU_105663_0_0_1"/>
<dbReference type="InParanoid" id="F6SVV3"/>
<dbReference type="EMBL" id="EAAA01001159">
    <property type="status" value="NOT_ANNOTATED_CDS"/>
    <property type="molecule type" value="Genomic_DNA"/>
</dbReference>
<dbReference type="GeneTree" id="ENSGT00390000016033"/>
<reference evidence="2" key="2">
    <citation type="journal article" date="2008" name="Genome Biol.">
        <title>Improved genome assembly and evidence-based global gene model set for the chordate Ciona intestinalis: new insight into intron and operon populations.</title>
        <authorList>
            <person name="Satou Y."/>
            <person name="Mineta K."/>
            <person name="Ogasawara M."/>
            <person name="Sasakura Y."/>
            <person name="Shoguchi E."/>
            <person name="Ueno K."/>
            <person name="Yamada L."/>
            <person name="Matsumoto J."/>
            <person name="Wasserscheid J."/>
            <person name="Dewar K."/>
            <person name="Wiley G.B."/>
            <person name="Macmil S.L."/>
            <person name="Roe B.A."/>
            <person name="Zeller R.W."/>
            <person name="Hastings K.E."/>
            <person name="Lemaire P."/>
            <person name="Lindquist E."/>
            <person name="Endo T."/>
            <person name="Hotta K."/>
            <person name="Inaba K."/>
        </authorList>
    </citation>
    <scope>NUCLEOTIDE SEQUENCE [LARGE SCALE GENOMIC DNA]</scope>
    <source>
        <strain evidence="2">wild type</strain>
    </source>
</reference>
<name>F6SVV3_CIOIN</name>
<organism evidence="2 3">
    <name type="scientific">Ciona intestinalis</name>
    <name type="common">Transparent sea squirt</name>
    <name type="synonym">Ascidia intestinalis</name>
    <dbReference type="NCBI Taxonomy" id="7719"/>
    <lineage>
        <taxon>Eukaryota</taxon>
        <taxon>Metazoa</taxon>
        <taxon>Chordata</taxon>
        <taxon>Tunicata</taxon>
        <taxon>Ascidiacea</taxon>
        <taxon>Phlebobranchia</taxon>
        <taxon>Cionidae</taxon>
        <taxon>Ciona</taxon>
    </lineage>
</organism>
<protein>
    <submittedName>
        <fullName evidence="2">Uncharacterized protein</fullName>
    </submittedName>
</protein>
<reference evidence="2" key="3">
    <citation type="submission" date="2025-08" db="UniProtKB">
        <authorList>
            <consortium name="Ensembl"/>
        </authorList>
    </citation>
    <scope>IDENTIFICATION</scope>
</reference>
<sequence length="229" mass="25181">MAQVDKLVPIPRPTDLSIKSCLNQKYETVGYNSNCHGYTGNTSDTKQNSPVALLFDGGTSGATKLENAAARLVVLDSLFSQQNGLVPSIASPASPSFDTSPTLKRGRREGHFNFMTGMKDRREPCKANSPPKPTTPVTPTGRGRGCKRKGGWKFHDLSDECDGLGRRKRAYCNNRLENEILQVYQDRISIKEVTSCGGKHGERLVIIEPTVIQDPDIIKHNTALRLVLD</sequence>
<dbReference type="Ensembl" id="ENSCINT00000027151.1">
    <property type="protein sequence ID" value="ENSCINP00000026905.1"/>
    <property type="gene ID" value="ENSCING00000015027.1"/>
</dbReference>
<reference evidence="3" key="1">
    <citation type="journal article" date="2002" name="Science">
        <title>The draft genome of Ciona intestinalis: insights into chordate and vertebrate origins.</title>
        <authorList>
            <person name="Dehal P."/>
            <person name="Satou Y."/>
            <person name="Campbell R.K."/>
            <person name="Chapman J."/>
            <person name="Degnan B."/>
            <person name="De Tomaso A."/>
            <person name="Davidson B."/>
            <person name="Di Gregorio A."/>
            <person name="Gelpke M."/>
            <person name="Goodstein D.M."/>
            <person name="Harafuji N."/>
            <person name="Hastings K.E."/>
            <person name="Ho I."/>
            <person name="Hotta K."/>
            <person name="Huang W."/>
            <person name="Kawashima T."/>
            <person name="Lemaire P."/>
            <person name="Martinez D."/>
            <person name="Meinertzhagen I.A."/>
            <person name="Necula S."/>
            <person name="Nonaka M."/>
            <person name="Putnam N."/>
            <person name="Rash S."/>
            <person name="Saiga H."/>
            <person name="Satake M."/>
            <person name="Terry A."/>
            <person name="Yamada L."/>
            <person name="Wang H.G."/>
            <person name="Awazu S."/>
            <person name="Azumi K."/>
            <person name="Boore J."/>
            <person name="Branno M."/>
            <person name="Chin-Bow S."/>
            <person name="DeSantis R."/>
            <person name="Doyle S."/>
            <person name="Francino P."/>
            <person name="Keys D.N."/>
            <person name="Haga S."/>
            <person name="Hayashi H."/>
            <person name="Hino K."/>
            <person name="Imai K.S."/>
            <person name="Inaba K."/>
            <person name="Kano S."/>
            <person name="Kobayashi K."/>
            <person name="Kobayashi M."/>
            <person name="Lee B.I."/>
            <person name="Makabe K.W."/>
            <person name="Manohar C."/>
            <person name="Matassi G."/>
            <person name="Medina M."/>
            <person name="Mochizuki Y."/>
            <person name="Mount S."/>
            <person name="Morishita T."/>
            <person name="Miura S."/>
            <person name="Nakayama A."/>
            <person name="Nishizaka S."/>
            <person name="Nomoto H."/>
            <person name="Ohta F."/>
            <person name="Oishi K."/>
            <person name="Rigoutsos I."/>
            <person name="Sano M."/>
            <person name="Sasaki A."/>
            <person name="Sasakura Y."/>
            <person name="Shoguchi E."/>
            <person name="Shin-i T."/>
            <person name="Spagnuolo A."/>
            <person name="Stainier D."/>
            <person name="Suzuki M.M."/>
            <person name="Tassy O."/>
            <person name="Takatori N."/>
            <person name="Tokuoka M."/>
            <person name="Yagi K."/>
            <person name="Yoshizaki F."/>
            <person name="Wada S."/>
            <person name="Zhang C."/>
            <person name="Hyatt P.D."/>
            <person name="Larimer F."/>
            <person name="Detter C."/>
            <person name="Doggett N."/>
            <person name="Glavina T."/>
            <person name="Hawkins T."/>
            <person name="Richardson P."/>
            <person name="Lucas S."/>
            <person name="Kohara Y."/>
            <person name="Levine M."/>
            <person name="Satoh N."/>
            <person name="Rokhsar D.S."/>
        </authorList>
    </citation>
    <scope>NUCLEOTIDE SEQUENCE [LARGE SCALE GENOMIC DNA]</scope>
</reference>